<dbReference type="AlphaFoldDB" id="A0ABD2WIE1"/>
<sequence length="188" mass="20981">MHLFREYIAWLILVSNVLQLSNIGFKLTNTLYSTTDNECELEINCDTIIKKINLEDGEKLNISVKSIFTQFNDNDDVAIDKAINVIGIVKNVTGPKEMIAKDGRLLIKNTVTPMDGMRNKIVVTSWGTIAESLKVSVNDVVSMKGAGIRVYDGVRLLKLYSFTVVIVGEDVEEAHRLKEVLDGMSKKC</sequence>
<evidence type="ECO:0000256" key="2">
    <source>
        <dbReference type="SAM" id="SignalP"/>
    </source>
</evidence>
<keyword evidence="2" id="KW-0732">Signal</keyword>
<keyword evidence="1" id="KW-0238">DNA-binding</keyword>
<evidence type="ECO:0000259" key="3">
    <source>
        <dbReference type="Pfam" id="PF16900"/>
    </source>
</evidence>
<evidence type="ECO:0000313" key="5">
    <source>
        <dbReference type="Proteomes" id="UP001627154"/>
    </source>
</evidence>
<dbReference type="InterPro" id="IPR031657">
    <property type="entry name" value="REPA_OB_2"/>
</dbReference>
<protein>
    <recommendedName>
        <fullName evidence="3">Replication protein A OB domain-containing protein</fullName>
    </recommendedName>
</protein>
<evidence type="ECO:0000313" key="4">
    <source>
        <dbReference type="EMBL" id="KAL3392322.1"/>
    </source>
</evidence>
<proteinExistence type="predicted"/>
<accession>A0ABD2WIE1</accession>
<dbReference type="SUPFAM" id="SSF50249">
    <property type="entry name" value="Nucleic acid-binding proteins"/>
    <property type="match status" value="1"/>
</dbReference>
<gene>
    <name evidence="4" type="ORF">TKK_013148</name>
</gene>
<name>A0ABD2WIE1_9HYME</name>
<dbReference type="Proteomes" id="UP001627154">
    <property type="component" value="Unassembled WGS sequence"/>
</dbReference>
<dbReference type="Gene3D" id="2.40.50.140">
    <property type="entry name" value="Nucleic acid-binding proteins"/>
    <property type="match status" value="1"/>
</dbReference>
<feature type="domain" description="Replication protein A OB" evidence="3">
    <location>
        <begin position="75"/>
        <end position="163"/>
    </location>
</feature>
<dbReference type="EMBL" id="JBJJXI010000106">
    <property type="protein sequence ID" value="KAL3392322.1"/>
    <property type="molecule type" value="Genomic_DNA"/>
</dbReference>
<keyword evidence="5" id="KW-1185">Reference proteome</keyword>
<dbReference type="GO" id="GO:0003677">
    <property type="term" value="F:DNA binding"/>
    <property type="evidence" value="ECO:0007669"/>
    <property type="project" value="UniProtKB-KW"/>
</dbReference>
<reference evidence="4 5" key="1">
    <citation type="journal article" date="2024" name="bioRxiv">
        <title>A reference genome for Trichogramma kaykai: A tiny desert-dwelling parasitoid wasp with competing sex-ratio distorters.</title>
        <authorList>
            <person name="Culotta J."/>
            <person name="Lindsey A.R."/>
        </authorList>
    </citation>
    <scope>NUCLEOTIDE SEQUENCE [LARGE SCALE GENOMIC DNA]</scope>
    <source>
        <strain evidence="4 5">KSX58</strain>
    </source>
</reference>
<feature type="signal peptide" evidence="2">
    <location>
        <begin position="1"/>
        <end position="19"/>
    </location>
</feature>
<organism evidence="4 5">
    <name type="scientific">Trichogramma kaykai</name>
    <dbReference type="NCBI Taxonomy" id="54128"/>
    <lineage>
        <taxon>Eukaryota</taxon>
        <taxon>Metazoa</taxon>
        <taxon>Ecdysozoa</taxon>
        <taxon>Arthropoda</taxon>
        <taxon>Hexapoda</taxon>
        <taxon>Insecta</taxon>
        <taxon>Pterygota</taxon>
        <taxon>Neoptera</taxon>
        <taxon>Endopterygota</taxon>
        <taxon>Hymenoptera</taxon>
        <taxon>Apocrita</taxon>
        <taxon>Proctotrupomorpha</taxon>
        <taxon>Chalcidoidea</taxon>
        <taxon>Trichogrammatidae</taxon>
        <taxon>Trichogramma</taxon>
    </lineage>
</organism>
<dbReference type="Pfam" id="PF16900">
    <property type="entry name" value="REPA_OB_2"/>
    <property type="match status" value="1"/>
</dbReference>
<comment type="caution">
    <text evidence="4">The sequence shown here is derived from an EMBL/GenBank/DDBJ whole genome shotgun (WGS) entry which is preliminary data.</text>
</comment>
<feature type="chain" id="PRO_5044822902" description="Replication protein A OB domain-containing protein" evidence="2">
    <location>
        <begin position="20"/>
        <end position="188"/>
    </location>
</feature>
<evidence type="ECO:0000256" key="1">
    <source>
        <dbReference type="ARBA" id="ARBA00023125"/>
    </source>
</evidence>
<dbReference type="InterPro" id="IPR012340">
    <property type="entry name" value="NA-bd_OB-fold"/>
</dbReference>